<evidence type="ECO:0000256" key="1">
    <source>
        <dbReference type="SAM" id="MobiDB-lite"/>
    </source>
</evidence>
<gene>
    <name evidence="2" type="ORF">C2845_PM01G23910</name>
</gene>
<dbReference type="PANTHER" id="PTHR11439:SF515">
    <property type="entry name" value="GAG-POL POLYPROTEIN"/>
    <property type="match status" value="1"/>
</dbReference>
<keyword evidence="3" id="KW-1185">Reference proteome</keyword>
<dbReference type="EMBL" id="PQIB02000001">
    <property type="protein sequence ID" value="RLN38757.1"/>
    <property type="molecule type" value="Genomic_DNA"/>
</dbReference>
<accession>A0A3L6TEM8</accession>
<evidence type="ECO:0000313" key="2">
    <source>
        <dbReference type="EMBL" id="RLN38757.1"/>
    </source>
</evidence>
<proteinExistence type="predicted"/>
<feature type="region of interest" description="Disordered" evidence="1">
    <location>
        <begin position="1"/>
        <end position="22"/>
    </location>
</feature>
<feature type="compositionally biased region" description="Basic and acidic residues" evidence="1">
    <location>
        <begin position="11"/>
        <end position="22"/>
    </location>
</feature>
<sequence>MKGCKPAPTPMEKRLKLSRESTAEEVDATSYRRIIGSLRYLVHTRPDLTFSVGYVSRFMERPTVEHMGAVKRLLRYIAGTINYGLVYPRGSGEAKLVGYSDSDLAGDIDTSKSTSGALFFLGASLISWQSTKQWIVALSSCEAEYVAATTTASQAIWLARLLGDLKGKEAATVKLKMDSMSAPALSKNPVFHERSKHIDVRYHFIRECLENGSISAEFVSTKDQLADILTKALGRVRFHELNARVGMVKIQDGHKD</sequence>
<organism evidence="2 3">
    <name type="scientific">Panicum miliaceum</name>
    <name type="common">Proso millet</name>
    <name type="synonym">Broomcorn millet</name>
    <dbReference type="NCBI Taxonomy" id="4540"/>
    <lineage>
        <taxon>Eukaryota</taxon>
        <taxon>Viridiplantae</taxon>
        <taxon>Streptophyta</taxon>
        <taxon>Embryophyta</taxon>
        <taxon>Tracheophyta</taxon>
        <taxon>Spermatophyta</taxon>
        <taxon>Magnoliopsida</taxon>
        <taxon>Liliopsida</taxon>
        <taxon>Poales</taxon>
        <taxon>Poaceae</taxon>
        <taxon>PACMAD clade</taxon>
        <taxon>Panicoideae</taxon>
        <taxon>Panicodae</taxon>
        <taxon>Paniceae</taxon>
        <taxon>Panicinae</taxon>
        <taxon>Panicum</taxon>
        <taxon>Panicum sect. Panicum</taxon>
    </lineage>
</organism>
<name>A0A3L6TEM8_PANMI</name>
<protein>
    <submittedName>
        <fullName evidence="2">Uncharacterized protein</fullName>
    </submittedName>
</protein>
<dbReference type="OrthoDB" id="443140at2759"/>
<comment type="caution">
    <text evidence="2">The sequence shown here is derived from an EMBL/GenBank/DDBJ whole genome shotgun (WGS) entry which is preliminary data.</text>
</comment>
<reference evidence="3" key="1">
    <citation type="journal article" date="2019" name="Nat. Commun.">
        <title>The genome of broomcorn millet.</title>
        <authorList>
            <person name="Zou C."/>
            <person name="Miki D."/>
            <person name="Li D."/>
            <person name="Tang Q."/>
            <person name="Xiao L."/>
            <person name="Rajput S."/>
            <person name="Deng P."/>
            <person name="Jia W."/>
            <person name="Huang R."/>
            <person name="Zhang M."/>
            <person name="Sun Y."/>
            <person name="Hu J."/>
            <person name="Fu X."/>
            <person name="Schnable P.S."/>
            <person name="Li F."/>
            <person name="Zhang H."/>
            <person name="Feng B."/>
            <person name="Zhu X."/>
            <person name="Liu R."/>
            <person name="Schnable J.C."/>
            <person name="Zhu J.-K."/>
            <person name="Zhang H."/>
        </authorList>
    </citation>
    <scope>NUCLEOTIDE SEQUENCE [LARGE SCALE GENOMIC DNA]</scope>
</reference>
<dbReference type="AlphaFoldDB" id="A0A3L6TEM8"/>
<dbReference type="Proteomes" id="UP000275267">
    <property type="component" value="Unassembled WGS sequence"/>
</dbReference>
<dbReference type="SUPFAM" id="SSF56672">
    <property type="entry name" value="DNA/RNA polymerases"/>
    <property type="match status" value="1"/>
</dbReference>
<evidence type="ECO:0000313" key="3">
    <source>
        <dbReference type="Proteomes" id="UP000275267"/>
    </source>
</evidence>
<dbReference type="PANTHER" id="PTHR11439">
    <property type="entry name" value="GAG-POL-RELATED RETROTRANSPOSON"/>
    <property type="match status" value="1"/>
</dbReference>
<dbReference type="InterPro" id="IPR043502">
    <property type="entry name" value="DNA/RNA_pol_sf"/>
</dbReference>
<dbReference type="STRING" id="4540.A0A3L6TEM8"/>
<dbReference type="CDD" id="cd09272">
    <property type="entry name" value="RNase_HI_RT_Ty1"/>
    <property type="match status" value="1"/>
</dbReference>